<dbReference type="CDD" id="cd10316">
    <property type="entry name" value="RGL4_M"/>
    <property type="match status" value="1"/>
</dbReference>
<dbReference type="Pfam" id="PF14686">
    <property type="entry name" value="fn3_3"/>
    <property type="match status" value="1"/>
</dbReference>
<dbReference type="SUPFAM" id="SSF49452">
    <property type="entry name" value="Starch-binding domain-like"/>
    <property type="match status" value="1"/>
</dbReference>
<dbReference type="EnsemblPlants" id="AES98304">
    <property type="protein sequence ID" value="AES98304"/>
    <property type="gene ID" value="MTR_5g066820"/>
</dbReference>
<reference evidence="3" key="3">
    <citation type="submission" date="2015-04" db="UniProtKB">
        <authorList>
            <consortium name="EnsemblPlants"/>
        </authorList>
    </citation>
    <scope>IDENTIFICATION</scope>
    <source>
        <strain evidence="3">cv. Jemalong A17</strain>
    </source>
</reference>
<dbReference type="GO" id="GO:0030246">
    <property type="term" value="F:carbohydrate binding"/>
    <property type="evidence" value="ECO:0007669"/>
    <property type="project" value="InterPro"/>
</dbReference>
<dbReference type="Gene3D" id="2.60.40.1120">
    <property type="entry name" value="Carboxypeptidase-like, regulatory domain"/>
    <property type="match status" value="1"/>
</dbReference>
<dbReference type="EMBL" id="CM001221">
    <property type="protein sequence ID" value="AES98304.1"/>
    <property type="molecule type" value="Genomic_DNA"/>
</dbReference>
<evidence type="ECO:0000313" key="3">
    <source>
        <dbReference type="EnsemblPlants" id="AES98304"/>
    </source>
</evidence>
<dbReference type="STRING" id="3880.G7JYI4"/>
<dbReference type="PANTHER" id="PTHR32018:SF25">
    <property type="entry name" value="RHAMNOGALACTURONAN ENDOLYASE"/>
    <property type="match status" value="1"/>
</dbReference>
<reference evidence="2 4" key="1">
    <citation type="journal article" date="2011" name="Nature">
        <title>The Medicago genome provides insight into the evolution of rhizobial symbioses.</title>
        <authorList>
            <person name="Young N.D."/>
            <person name="Debelle F."/>
            <person name="Oldroyd G.E."/>
            <person name="Geurts R."/>
            <person name="Cannon S.B."/>
            <person name="Udvardi M.K."/>
            <person name="Benedito V.A."/>
            <person name="Mayer K.F."/>
            <person name="Gouzy J."/>
            <person name="Schoof H."/>
            <person name="Van de Peer Y."/>
            <person name="Proost S."/>
            <person name="Cook D.R."/>
            <person name="Meyers B.C."/>
            <person name="Spannagl M."/>
            <person name="Cheung F."/>
            <person name="De Mita S."/>
            <person name="Krishnakumar V."/>
            <person name="Gundlach H."/>
            <person name="Zhou S."/>
            <person name="Mudge J."/>
            <person name="Bharti A.K."/>
            <person name="Murray J.D."/>
            <person name="Naoumkina M.A."/>
            <person name="Rosen B."/>
            <person name="Silverstein K.A."/>
            <person name="Tang H."/>
            <person name="Rombauts S."/>
            <person name="Zhao P.X."/>
            <person name="Zhou P."/>
            <person name="Barbe V."/>
            <person name="Bardou P."/>
            <person name="Bechner M."/>
            <person name="Bellec A."/>
            <person name="Berger A."/>
            <person name="Berges H."/>
            <person name="Bidwell S."/>
            <person name="Bisseling T."/>
            <person name="Choisne N."/>
            <person name="Couloux A."/>
            <person name="Denny R."/>
            <person name="Deshpande S."/>
            <person name="Dai X."/>
            <person name="Doyle J.J."/>
            <person name="Dudez A.M."/>
            <person name="Farmer A.D."/>
            <person name="Fouteau S."/>
            <person name="Franken C."/>
            <person name="Gibelin C."/>
            <person name="Gish J."/>
            <person name="Goldstein S."/>
            <person name="Gonzalez A.J."/>
            <person name="Green P.J."/>
            <person name="Hallab A."/>
            <person name="Hartog M."/>
            <person name="Hua A."/>
            <person name="Humphray S.J."/>
            <person name="Jeong D.H."/>
            <person name="Jing Y."/>
            <person name="Jocker A."/>
            <person name="Kenton S.M."/>
            <person name="Kim D.J."/>
            <person name="Klee K."/>
            <person name="Lai H."/>
            <person name="Lang C."/>
            <person name="Lin S."/>
            <person name="Macmil S.L."/>
            <person name="Magdelenat G."/>
            <person name="Matthews L."/>
            <person name="McCorrison J."/>
            <person name="Monaghan E.L."/>
            <person name="Mun J.H."/>
            <person name="Najar F.Z."/>
            <person name="Nicholson C."/>
            <person name="Noirot C."/>
            <person name="O'Bleness M."/>
            <person name="Paule C.R."/>
            <person name="Poulain J."/>
            <person name="Prion F."/>
            <person name="Qin B."/>
            <person name="Qu C."/>
            <person name="Retzel E.F."/>
            <person name="Riddle C."/>
            <person name="Sallet E."/>
            <person name="Samain S."/>
            <person name="Samson N."/>
            <person name="Sanders I."/>
            <person name="Saurat O."/>
            <person name="Scarpelli C."/>
            <person name="Schiex T."/>
            <person name="Segurens B."/>
            <person name="Severin A.J."/>
            <person name="Sherrier D.J."/>
            <person name="Shi R."/>
            <person name="Sims S."/>
            <person name="Singer S.R."/>
            <person name="Sinharoy S."/>
            <person name="Sterck L."/>
            <person name="Viollet A."/>
            <person name="Wang B.B."/>
            <person name="Wang K."/>
            <person name="Wang M."/>
            <person name="Wang X."/>
            <person name="Warfsmann J."/>
            <person name="Weissenbach J."/>
            <person name="White D.D."/>
            <person name="White J.D."/>
            <person name="Wiley G.B."/>
            <person name="Wincker P."/>
            <person name="Xing Y."/>
            <person name="Yang L."/>
            <person name="Yao Z."/>
            <person name="Ying F."/>
            <person name="Zhai J."/>
            <person name="Zhou L."/>
            <person name="Zuber A."/>
            <person name="Denarie J."/>
            <person name="Dixon R.A."/>
            <person name="May G.D."/>
            <person name="Schwartz D.C."/>
            <person name="Rogers J."/>
            <person name="Quetier F."/>
            <person name="Town C.D."/>
            <person name="Roe B.A."/>
        </authorList>
    </citation>
    <scope>NUCLEOTIDE SEQUENCE [LARGE SCALE GENOMIC DNA]</scope>
    <source>
        <strain evidence="2">A17</strain>
        <strain evidence="3 4">cv. Jemalong A17</strain>
    </source>
</reference>
<sequence>MRLSNPQTPQGYQFWSKSNEEGYFSINNIRSGDYNLYARVLGFIGEYWNNVVLKITPG</sequence>
<dbReference type="GO" id="GO:0016829">
    <property type="term" value="F:lyase activity"/>
    <property type="evidence" value="ECO:0007669"/>
    <property type="project" value="UniProtKB-KW"/>
</dbReference>
<proteinExistence type="predicted"/>
<name>G7JYI4_MEDTR</name>
<evidence type="ECO:0000313" key="4">
    <source>
        <dbReference type="Proteomes" id="UP000002051"/>
    </source>
</evidence>
<dbReference type="PaxDb" id="3880-AES98304"/>
<accession>G7JYI4</accession>
<keyword evidence="2" id="KW-0456">Lyase</keyword>
<dbReference type="HOGENOM" id="CLU_2982092_0_0_1"/>
<keyword evidence="4" id="KW-1185">Reference proteome</keyword>
<reference evidence="2 4" key="2">
    <citation type="journal article" date="2014" name="BMC Genomics">
        <title>An improved genome release (version Mt4.0) for the model legume Medicago truncatula.</title>
        <authorList>
            <person name="Tang H."/>
            <person name="Krishnakumar V."/>
            <person name="Bidwell S."/>
            <person name="Rosen B."/>
            <person name="Chan A."/>
            <person name="Zhou S."/>
            <person name="Gentzbittel L."/>
            <person name="Childs K.L."/>
            <person name="Yandell M."/>
            <person name="Gundlach H."/>
            <person name="Mayer K.F."/>
            <person name="Schwartz D.C."/>
            <person name="Town C.D."/>
        </authorList>
    </citation>
    <scope>GENOME REANNOTATION</scope>
    <source>
        <strain evidence="3 4">cv. Jemalong A17</strain>
    </source>
</reference>
<dbReference type="AlphaFoldDB" id="G7JYI4"/>
<evidence type="ECO:0000313" key="2">
    <source>
        <dbReference type="EMBL" id="AES98304.1"/>
    </source>
</evidence>
<dbReference type="Proteomes" id="UP000002051">
    <property type="component" value="Chromosome 5"/>
</dbReference>
<dbReference type="InterPro" id="IPR013784">
    <property type="entry name" value="Carb-bd-like_fold"/>
</dbReference>
<protein>
    <submittedName>
        <fullName evidence="2">Polysaccharide lyase family 4 protein</fullName>
    </submittedName>
</protein>
<evidence type="ECO:0000259" key="1">
    <source>
        <dbReference type="Pfam" id="PF14686"/>
    </source>
</evidence>
<feature type="domain" description="Rhamnogalacturonan lyase" evidence="1">
    <location>
        <begin position="9"/>
        <end position="57"/>
    </location>
</feature>
<dbReference type="InterPro" id="IPR029413">
    <property type="entry name" value="RG-lyase_II"/>
</dbReference>
<dbReference type="InterPro" id="IPR051850">
    <property type="entry name" value="Polysacch_Lyase_4"/>
</dbReference>
<organism evidence="2 4">
    <name type="scientific">Medicago truncatula</name>
    <name type="common">Barrel medic</name>
    <name type="synonym">Medicago tribuloides</name>
    <dbReference type="NCBI Taxonomy" id="3880"/>
    <lineage>
        <taxon>Eukaryota</taxon>
        <taxon>Viridiplantae</taxon>
        <taxon>Streptophyta</taxon>
        <taxon>Embryophyta</taxon>
        <taxon>Tracheophyta</taxon>
        <taxon>Spermatophyta</taxon>
        <taxon>Magnoliopsida</taxon>
        <taxon>eudicotyledons</taxon>
        <taxon>Gunneridae</taxon>
        <taxon>Pentapetalae</taxon>
        <taxon>rosids</taxon>
        <taxon>fabids</taxon>
        <taxon>Fabales</taxon>
        <taxon>Fabaceae</taxon>
        <taxon>Papilionoideae</taxon>
        <taxon>50 kb inversion clade</taxon>
        <taxon>NPAAA clade</taxon>
        <taxon>Hologalegina</taxon>
        <taxon>IRL clade</taxon>
        <taxon>Trifolieae</taxon>
        <taxon>Medicago</taxon>
    </lineage>
</organism>
<dbReference type="PANTHER" id="PTHR32018">
    <property type="entry name" value="RHAMNOGALACTURONATE LYASE FAMILY PROTEIN"/>
    <property type="match status" value="1"/>
</dbReference>
<gene>
    <name evidence="2" type="ordered locus">MTR_5g066820</name>
</gene>